<dbReference type="PANTHER" id="PTHR38926:SF5">
    <property type="entry name" value="F-BOX AND LEUCINE-RICH REPEAT PROTEIN 6"/>
    <property type="match status" value="1"/>
</dbReference>
<dbReference type="Gene3D" id="1.20.1280.50">
    <property type="match status" value="1"/>
</dbReference>
<protein>
    <submittedName>
        <fullName evidence="2">Uncharacterized protein</fullName>
    </submittedName>
</protein>
<dbReference type="OrthoDB" id="3264373at2759"/>
<dbReference type="GeneID" id="24093318"/>
<dbReference type="HOGENOM" id="CLU_024199_2_2_1"/>
<dbReference type="Proteomes" id="UP000006352">
    <property type="component" value="Unassembled WGS sequence"/>
</dbReference>
<accession>J4HRJ9</accession>
<reference evidence="2 3" key="1">
    <citation type="journal article" date="2012" name="Appl. Environ. Microbiol.">
        <title>Short-read sequencing for genomic analysis of the brown rot fungus Fibroporia radiculosa.</title>
        <authorList>
            <person name="Tang J.D."/>
            <person name="Perkins A.D."/>
            <person name="Sonstegard T.S."/>
            <person name="Schroeder S.G."/>
            <person name="Burgess S.C."/>
            <person name="Diehl S.V."/>
        </authorList>
    </citation>
    <scope>NUCLEOTIDE SEQUENCE [LARGE SCALE GENOMIC DNA]</scope>
    <source>
        <strain evidence="2 3">TFFH 294</strain>
    </source>
</reference>
<evidence type="ECO:0000256" key="1">
    <source>
        <dbReference type="SAM" id="MobiDB-lite"/>
    </source>
</evidence>
<proteinExistence type="predicted"/>
<gene>
    <name evidence="2" type="ORF">FIBRA_00404</name>
</gene>
<dbReference type="RefSeq" id="XP_012177690.1">
    <property type="nucleotide sequence ID" value="XM_012322300.1"/>
</dbReference>
<dbReference type="InParanoid" id="J4HRJ9"/>
<feature type="compositionally biased region" description="Acidic residues" evidence="1">
    <location>
        <begin position="565"/>
        <end position="582"/>
    </location>
</feature>
<keyword evidence="3" id="KW-1185">Reference proteome</keyword>
<evidence type="ECO:0000313" key="2">
    <source>
        <dbReference type="EMBL" id="CCL98407.1"/>
    </source>
</evidence>
<dbReference type="STRING" id="599839.J4HRJ9"/>
<dbReference type="Gene3D" id="3.80.10.10">
    <property type="entry name" value="Ribonuclease Inhibitor"/>
    <property type="match status" value="1"/>
</dbReference>
<name>J4HRJ9_9APHY</name>
<dbReference type="PANTHER" id="PTHR38926">
    <property type="entry name" value="F-BOX DOMAIN CONTAINING PROTEIN, EXPRESSED"/>
    <property type="match status" value="1"/>
</dbReference>
<sequence>MSTHQTYVSNYSGPTNLTTYSEQTELARSLVAAKRVRIEDEIIKLGKSILELKSELNTLSPVAVLPPEILAKVFIHHASDRSFSTPNCPASRHWITPTHVCKYWREVALSCPALWSSLVVSWRQEWMDEVLRRSRQAPLAITVNLNNGRFLMKHRVLASILKEKHRFRSVCVTADQATLDMFVKEMDGPAPLLQSLSLSRIYGIGMLSAPSTSLPPVLLREGQAPRLQRLEISKYLFQLHDINAPSIRHLKITHSMEMQRPSLSVVVGCLERLPLLESLTLDYVIDPLPELDGLQLPTMSIRLPHLLSITISASVLDSANFLNHLSLPSLSSLTLTCPAGKGGRDLANCLASKTPAMGELRMLRVHRYQPGCTHLELFDVEIPLPPPFPSHPIPKVNISISDMYSPKPVLTEMLKGLPLPDIRAMHVSGMWFQSPLEWVNTFGSLKGVNFLHVSDECGSEVFVKALAHRDEDIQIKNREDPRRFPYFMPQLNTIVLDDVRFRDLRQFQDGELGSFMESLVYTLTERCEHGAEVQELQLVDCWHLDERDVEQLQETVPRVVWDGITNEDDEEEEEEEEEEEYQPEFYEPYAYDEGLFDEDDYHYGPDFDWEEGLYSVLYPGY</sequence>
<dbReference type="SUPFAM" id="SSF52047">
    <property type="entry name" value="RNI-like"/>
    <property type="match status" value="1"/>
</dbReference>
<dbReference type="AlphaFoldDB" id="J4HRJ9"/>
<organism evidence="2 3">
    <name type="scientific">Fibroporia radiculosa</name>
    <dbReference type="NCBI Taxonomy" id="599839"/>
    <lineage>
        <taxon>Eukaryota</taxon>
        <taxon>Fungi</taxon>
        <taxon>Dikarya</taxon>
        <taxon>Basidiomycota</taxon>
        <taxon>Agaricomycotina</taxon>
        <taxon>Agaricomycetes</taxon>
        <taxon>Polyporales</taxon>
        <taxon>Fibroporiaceae</taxon>
        <taxon>Fibroporia</taxon>
    </lineage>
</organism>
<dbReference type="InterPro" id="IPR032675">
    <property type="entry name" value="LRR_dom_sf"/>
</dbReference>
<evidence type="ECO:0000313" key="3">
    <source>
        <dbReference type="Proteomes" id="UP000006352"/>
    </source>
</evidence>
<feature type="region of interest" description="Disordered" evidence="1">
    <location>
        <begin position="563"/>
        <end position="584"/>
    </location>
</feature>
<dbReference type="EMBL" id="HE796882">
    <property type="protein sequence ID" value="CCL98407.1"/>
    <property type="molecule type" value="Genomic_DNA"/>
</dbReference>